<protein>
    <recommendedName>
        <fullName evidence="2">Cytochrome C Planctomycete-type domain-containing protein</fullName>
    </recommendedName>
</protein>
<name>A0A382G8Y3_9ZZZZ</name>
<dbReference type="EMBL" id="UINC01054247">
    <property type="protein sequence ID" value="SVB71720.1"/>
    <property type="molecule type" value="Genomic_DNA"/>
</dbReference>
<dbReference type="AlphaFoldDB" id="A0A382G8Y3"/>
<organism evidence="1">
    <name type="scientific">marine metagenome</name>
    <dbReference type="NCBI Taxonomy" id="408172"/>
    <lineage>
        <taxon>unclassified sequences</taxon>
        <taxon>metagenomes</taxon>
        <taxon>ecological metagenomes</taxon>
    </lineage>
</organism>
<gene>
    <name evidence="1" type="ORF">METZ01_LOCUS224574</name>
</gene>
<reference evidence="1" key="1">
    <citation type="submission" date="2018-05" db="EMBL/GenBank/DDBJ databases">
        <authorList>
            <person name="Lanie J.A."/>
            <person name="Ng W.-L."/>
            <person name="Kazmierczak K.M."/>
            <person name="Andrzejewski T.M."/>
            <person name="Davidsen T.M."/>
            <person name="Wayne K.J."/>
            <person name="Tettelin H."/>
            <person name="Glass J.I."/>
            <person name="Rusch D."/>
            <person name="Podicherti R."/>
            <person name="Tsui H.-C.T."/>
            <person name="Winkler M.E."/>
        </authorList>
    </citation>
    <scope>NUCLEOTIDE SEQUENCE</scope>
</reference>
<evidence type="ECO:0000313" key="1">
    <source>
        <dbReference type="EMBL" id="SVB71720.1"/>
    </source>
</evidence>
<evidence type="ECO:0008006" key="2">
    <source>
        <dbReference type="Google" id="ProtNLM"/>
    </source>
</evidence>
<proteinExistence type="predicted"/>
<feature type="non-terminal residue" evidence="1">
    <location>
        <position position="1"/>
    </location>
</feature>
<sequence length="88" mass="9743">GGVKALYAIVFAVSLCLPVIGADKPLTKEESAKVIETAIHKSLKKPTGELTESDLEKVTRKEVEPVLKWVCVECHEPKKQKGKFRPRS</sequence>
<accession>A0A382G8Y3</accession>